<keyword evidence="9" id="KW-0012">Acyltransferase</keyword>
<dbReference type="Pfam" id="PF00698">
    <property type="entry name" value="Acyl_transf_1"/>
    <property type="match status" value="1"/>
</dbReference>
<dbReference type="InterPro" id="IPR001227">
    <property type="entry name" value="Ac_transferase_dom_sf"/>
</dbReference>
<dbReference type="InterPro" id="IPR049552">
    <property type="entry name" value="PKS_DH_N"/>
</dbReference>
<dbReference type="SUPFAM" id="SSF52151">
    <property type="entry name" value="FabD/lysophospholipase-like"/>
    <property type="match status" value="1"/>
</dbReference>
<dbReference type="Pfam" id="PF08659">
    <property type="entry name" value="KR"/>
    <property type="match status" value="1"/>
</dbReference>
<dbReference type="PROSITE" id="PS00606">
    <property type="entry name" value="KS3_1"/>
    <property type="match status" value="1"/>
</dbReference>
<dbReference type="SMART" id="SM00825">
    <property type="entry name" value="PKS_KS"/>
    <property type="match status" value="1"/>
</dbReference>
<dbReference type="SUPFAM" id="SSF51735">
    <property type="entry name" value="NAD(P)-binding Rossmann-fold domains"/>
    <property type="match status" value="2"/>
</dbReference>
<evidence type="ECO:0000313" key="9">
    <source>
        <dbReference type="EMBL" id="WSA33678.1"/>
    </source>
</evidence>
<dbReference type="PANTHER" id="PTHR43775:SF37">
    <property type="entry name" value="SI:DKEY-61P9.11"/>
    <property type="match status" value="1"/>
</dbReference>
<dbReference type="SMART" id="SM00827">
    <property type="entry name" value="PKS_AT"/>
    <property type="match status" value="1"/>
</dbReference>
<dbReference type="InterPro" id="IPR020806">
    <property type="entry name" value="PKS_PP-bd"/>
</dbReference>
<dbReference type="PROSITE" id="PS52019">
    <property type="entry name" value="PKS_MFAS_DH"/>
    <property type="match status" value="1"/>
</dbReference>
<name>A0ABZ1EIB4_9ACTN</name>
<feature type="active site" description="Proton acceptor; for dehydratase activity" evidence="4">
    <location>
        <position position="1396"/>
    </location>
</feature>
<dbReference type="InterPro" id="IPR036736">
    <property type="entry name" value="ACP-like_sf"/>
</dbReference>
<dbReference type="Pfam" id="PF14765">
    <property type="entry name" value="PS-DH"/>
    <property type="match status" value="1"/>
</dbReference>
<dbReference type="SUPFAM" id="SSF53901">
    <property type="entry name" value="Thiolase-like"/>
    <property type="match status" value="1"/>
</dbReference>
<evidence type="ECO:0000313" key="10">
    <source>
        <dbReference type="Proteomes" id="UP001334804"/>
    </source>
</evidence>
<accession>A0ABZ1EIB4</accession>
<keyword evidence="10" id="KW-1185">Reference proteome</keyword>
<dbReference type="SMART" id="SM00822">
    <property type="entry name" value="PKS_KR"/>
    <property type="match status" value="1"/>
</dbReference>
<dbReference type="InterPro" id="IPR014031">
    <property type="entry name" value="Ketoacyl_synth_C"/>
</dbReference>
<dbReference type="Pfam" id="PF02801">
    <property type="entry name" value="Ketoacyl-synt_C"/>
    <property type="match status" value="1"/>
</dbReference>
<dbReference type="InterPro" id="IPR014030">
    <property type="entry name" value="Ketoacyl_synth_N"/>
</dbReference>
<gene>
    <name evidence="9" type="ORF">OIE14_06400</name>
</gene>
<dbReference type="InterPro" id="IPR020841">
    <property type="entry name" value="PKS_Beta-ketoAc_synthase_dom"/>
</dbReference>
<feature type="domain" description="Ketosynthase family 3 (KS3)" evidence="7">
    <location>
        <begin position="4"/>
        <end position="430"/>
    </location>
</feature>
<dbReference type="PROSITE" id="PS52004">
    <property type="entry name" value="KS3_2"/>
    <property type="match status" value="1"/>
</dbReference>
<dbReference type="Gene3D" id="1.10.1200.10">
    <property type="entry name" value="ACP-like"/>
    <property type="match status" value="1"/>
</dbReference>
<dbReference type="Gene3D" id="3.10.129.110">
    <property type="entry name" value="Polyketide synthase dehydratase"/>
    <property type="match status" value="1"/>
</dbReference>
<dbReference type="InterPro" id="IPR036291">
    <property type="entry name" value="NAD(P)-bd_dom_sf"/>
</dbReference>
<feature type="active site" description="Proton donor; for dehydratase activity" evidence="4">
    <location>
        <position position="1553"/>
    </location>
</feature>
<dbReference type="GO" id="GO:0016746">
    <property type="term" value="F:acyltransferase activity"/>
    <property type="evidence" value="ECO:0007669"/>
    <property type="project" value="UniProtKB-KW"/>
</dbReference>
<protein>
    <submittedName>
        <fullName evidence="9">Acyltransferase domain-containing protein</fullName>
    </submittedName>
</protein>
<dbReference type="SMART" id="SM00826">
    <property type="entry name" value="PKS_DH"/>
    <property type="match status" value="1"/>
</dbReference>
<evidence type="ECO:0000256" key="1">
    <source>
        <dbReference type="ARBA" id="ARBA00022450"/>
    </source>
</evidence>
<dbReference type="SMART" id="SM00823">
    <property type="entry name" value="PKS_PP"/>
    <property type="match status" value="1"/>
</dbReference>
<dbReference type="InterPro" id="IPR049551">
    <property type="entry name" value="PKS_DH_C"/>
</dbReference>
<feature type="compositionally biased region" description="Low complexity" evidence="5">
    <location>
        <begin position="1639"/>
        <end position="1653"/>
    </location>
</feature>
<dbReference type="InterPro" id="IPR049900">
    <property type="entry name" value="PKS_mFAS_DH"/>
</dbReference>
<keyword evidence="3" id="KW-0808">Transferase</keyword>
<dbReference type="Gene3D" id="3.40.366.10">
    <property type="entry name" value="Malonyl-Coenzyme A Acyl Carrier Protein, domain 2"/>
    <property type="match status" value="1"/>
</dbReference>
<dbReference type="Gene3D" id="3.40.47.10">
    <property type="match status" value="1"/>
</dbReference>
<dbReference type="CDD" id="cd08953">
    <property type="entry name" value="KR_2_SDR_x"/>
    <property type="match status" value="1"/>
</dbReference>
<evidence type="ECO:0000256" key="4">
    <source>
        <dbReference type="PROSITE-ProRule" id="PRU01363"/>
    </source>
</evidence>
<dbReference type="InterPro" id="IPR018201">
    <property type="entry name" value="Ketoacyl_synth_AS"/>
</dbReference>
<dbReference type="EMBL" id="CP109071">
    <property type="protein sequence ID" value="WSA33678.1"/>
    <property type="molecule type" value="Genomic_DNA"/>
</dbReference>
<sequence>MTQQGEIAIVGMAARVPGADNVETFWSNILDGHEAMAATDDEVARRRGVKEATLTRPEYRRVYAGAADLDLFDAEFFGLSPREAALADPQFRLFLELAHSSLAAGGYDPAGDLGRVGVYGGSTANDYREDYVEANPTVADAAGGMSIRIGNNPDYIAPLVSYKLGFQGPSLSVYTACSTSLVAVHLGVQALLLGEIDVAVAGGVQVDLPLDVGYVYEAGGIRSADGHVRPFSADASGTIFSNGGAVVVLKRLADARAAGDLIHGVLLGSAISNDGNLRAGFAAPGVDGQIKVVRAALERAGLTAREIGLMEAHGTGTVVGDPIEVDALTQAYRADTDEASYCALGSVKGNVGHLGPAAGVAGLIKATLAVREGIIPPTINWAPVNPAITLDDSPFRLATEPQPWTGQARRVAAVSSFGIGGTNAHVIVAPPTEPEPRPEPRLEPVGPHLLTLSARTPEALATVTDRLVAHLESTDVRLDDVAFTLHEGRTAHPVRRAVAARSATEAVDRLRAASHPAVPVTGPREVAFLLPGQGAQHPGAGRGLYAAEPAYRDAVDACSDLLTPLLGLDLRTLLHADPTDDAAQAALARTAVTQPAIFTLEWALAALWKSRGVVPAVLVGHSVGELTAATIAGVFSLEDALRVVAARGRLMQSVAPGAMLALPVGVEAAADLLPADLEIAADNSPSACVVSGTEEAVARFAAELEDIGITGTPLRTSHAFHSRMMEPILDEFAAVVAATRLAAPTLPFLSNVTGDWADPEQVTHPGYWVTQLRQPVRFRAAVTQMIRRGNPFLLEVGPGRALGAFARQTAIAQGTTPEWAGSLPTVREGTDERDHMLATTGALWAAGVPVDLAAVRTGPAPRRVELPGYPYERRRHWVDPDLTARTVVAETEKIPNEPLQTPFYVPVWTQAPRTAGAAEVVGEHWLVLGTDPAFTAEVGAAALAHGVTVTRLDAGPALIEDFGVFEADPEDPTQIREVVEQLWDGGRAPDRVIVGYDVPGPAGHPTGSDPAPAHESYRRAAVLSRALLDVVHDPVELVVVTSRLFSVAGEESVPFSATALGPFRALPREAPKVTVRHIDLDGVGPARLLAARLLDEVRQPADEAVALRGHRRAVRSYATLPHGPVDRSALRPGGVYVVTGGLGGLGITIAESLAGTEQARLVLVGRTALPERARWTELSEAAETDEAVRGRIEAVLRMERLGAQVRVIAADVADPDAMATVLKETVAEFGVVHGIIHAAGLVGGQLLALHDEQSAARVLRPKVDAVLALYDQLTTDEYPELDFVALCSSIVAITSGYGLCDYAAANLFMDAFANSVADRPGRPRVVSMNWVGWREVGMVADQGASQGVQALRALSRGDRTELLDHPFLESVTVRSDGTHRYQGVLNPDGPRALTEHRIADAAVVPATMLLESVRAAAHHALGEVPVRIQDLLFSDPIVVTDRLTLVLSFAPGQAAEGAPFEITVGVDGSGPRTVHCQGVLRTLDEPAGEAVDLDRVRAALPAVDIRRRSSGMVAFGPYFDVVREYFRAGDTGLARLVSDDADPRLWLHPALLDQAAHGLAGAAASYLPFSYAGVRVYAPIPADAWVLQTHRQDPDRPEFIEVDETIVDRDGRVCVAVDSYVLRAQPAAGTTPAAPPTQPTGDGPAAAGPPAGSSAAASGMLISSAQGIELFRRMLAVPDQPQLITSVGSLQDRIDEMRSFSTDVITTHQDTTVSAGTARADYLGGYVPPETDAEIAVAELWSQALGISPIGLDDEFLVLGGSSLTAVQLSSRTRERFGIQLSVAELFEHSTVRRLAVLVDNRVDALLDRLVDQATGPQDGWV</sequence>
<dbReference type="Gene3D" id="3.30.70.3290">
    <property type="match status" value="1"/>
</dbReference>
<dbReference type="InterPro" id="IPR032821">
    <property type="entry name" value="PKS_assoc"/>
</dbReference>
<dbReference type="Proteomes" id="UP001334804">
    <property type="component" value="Chromosome"/>
</dbReference>
<keyword evidence="2" id="KW-0597">Phosphoprotein</keyword>
<evidence type="ECO:0000259" key="7">
    <source>
        <dbReference type="PROSITE" id="PS52004"/>
    </source>
</evidence>
<reference evidence="9 10" key="1">
    <citation type="submission" date="2022-10" db="EMBL/GenBank/DDBJ databases">
        <title>The complete genomes of actinobacterial strains from the NBC collection.</title>
        <authorList>
            <person name="Joergensen T.S."/>
            <person name="Alvarez Arevalo M."/>
            <person name="Sterndorff E.B."/>
            <person name="Faurdal D."/>
            <person name="Vuksanovic O."/>
            <person name="Mourched A.-S."/>
            <person name="Charusanti P."/>
            <person name="Shaw S."/>
            <person name="Blin K."/>
            <person name="Weber T."/>
        </authorList>
    </citation>
    <scope>NUCLEOTIDE SEQUENCE [LARGE SCALE GENOMIC DNA]</scope>
    <source>
        <strain evidence="9 10">NBC 01809</strain>
    </source>
</reference>
<dbReference type="Gene3D" id="3.40.50.720">
    <property type="entry name" value="NAD(P)-binding Rossmann-like Domain"/>
    <property type="match status" value="1"/>
</dbReference>
<dbReference type="InterPro" id="IPR016035">
    <property type="entry name" value="Acyl_Trfase/lysoPLipase"/>
</dbReference>
<dbReference type="SUPFAM" id="SSF47336">
    <property type="entry name" value="ACP-like"/>
    <property type="match status" value="1"/>
</dbReference>
<dbReference type="InterPro" id="IPR050091">
    <property type="entry name" value="PKS_NRPS_Biosynth_Enz"/>
</dbReference>
<dbReference type="PANTHER" id="PTHR43775">
    <property type="entry name" value="FATTY ACID SYNTHASE"/>
    <property type="match status" value="1"/>
</dbReference>
<dbReference type="InterPro" id="IPR042104">
    <property type="entry name" value="PKS_dehydratase_sf"/>
</dbReference>
<evidence type="ECO:0000259" key="6">
    <source>
        <dbReference type="PROSITE" id="PS50075"/>
    </source>
</evidence>
<proteinExistence type="predicted"/>
<feature type="region of interest" description="Disordered" evidence="5">
    <location>
        <begin position="1627"/>
        <end position="1653"/>
    </location>
</feature>
<dbReference type="CDD" id="cd00833">
    <property type="entry name" value="PKS"/>
    <property type="match status" value="1"/>
</dbReference>
<organism evidence="9 10">
    <name type="scientific">Micromonospora peucetia</name>
    <dbReference type="NCBI Taxonomy" id="47871"/>
    <lineage>
        <taxon>Bacteria</taxon>
        <taxon>Bacillati</taxon>
        <taxon>Actinomycetota</taxon>
        <taxon>Actinomycetes</taxon>
        <taxon>Micromonosporales</taxon>
        <taxon>Micromonosporaceae</taxon>
        <taxon>Micromonospora</taxon>
    </lineage>
</organism>
<dbReference type="InterPro" id="IPR013968">
    <property type="entry name" value="PKS_KR"/>
</dbReference>
<dbReference type="InterPro" id="IPR020807">
    <property type="entry name" value="PKS_DH"/>
</dbReference>
<evidence type="ECO:0000256" key="2">
    <source>
        <dbReference type="ARBA" id="ARBA00022553"/>
    </source>
</evidence>
<dbReference type="InterPro" id="IPR016039">
    <property type="entry name" value="Thiolase-like"/>
</dbReference>
<dbReference type="Pfam" id="PF00109">
    <property type="entry name" value="ketoacyl-synt"/>
    <property type="match status" value="1"/>
</dbReference>
<dbReference type="Pfam" id="PF16197">
    <property type="entry name" value="KAsynt_C_assoc"/>
    <property type="match status" value="1"/>
</dbReference>
<dbReference type="InterPro" id="IPR057326">
    <property type="entry name" value="KR_dom"/>
</dbReference>
<dbReference type="RefSeq" id="WP_326564372.1">
    <property type="nucleotide sequence ID" value="NZ_CP109071.1"/>
</dbReference>
<dbReference type="PROSITE" id="PS50075">
    <property type="entry name" value="CARRIER"/>
    <property type="match status" value="1"/>
</dbReference>
<dbReference type="InterPro" id="IPR009081">
    <property type="entry name" value="PP-bd_ACP"/>
</dbReference>
<evidence type="ECO:0000256" key="3">
    <source>
        <dbReference type="ARBA" id="ARBA00022679"/>
    </source>
</evidence>
<dbReference type="InterPro" id="IPR014043">
    <property type="entry name" value="Acyl_transferase_dom"/>
</dbReference>
<feature type="domain" description="Carrier" evidence="6">
    <location>
        <begin position="1728"/>
        <end position="1803"/>
    </location>
</feature>
<evidence type="ECO:0000259" key="8">
    <source>
        <dbReference type="PROSITE" id="PS52019"/>
    </source>
</evidence>
<evidence type="ECO:0000256" key="5">
    <source>
        <dbReference type="SAM" id="MobiDB-lite"/>
    </source>
</evidence>
<dbReference type="SUPFAM" id="SSF55048">
    <property type="entry name" value="Probable ACP-binding domain of malonyl-CoA ACP transacylase"/>
    <property type="match status" value="1"/>
</dbReference>
<keyword evidence="1" id="KW-0596">Phosphopantetheine</keyword>
<dbReference type="Pfam" id="PF00550">
    <property type="entry name" value="PP-binding"/>
    <property type="match status" value="1"/>
</dbReference>
<feature type="region of interest" description="N-terminal hotdog fold" evidence="4">
    <location>
        <begin position="1365"/>
        <end position="1487"/>
    </location>
</feature>
<dbReference type="Pfam" id="PF21089">
    <property type="entry name" value="PKS_DH_N"/>
    <property type="match status" value="1"/>
</dbReference>
<dbReference type="InterPro" id="IPR016036">
    <property type="entry name" value="Malonyl_transacylase_ACP-bd"/>
</dbReference>
<feature type="region of interest" description="C-terminal hotdog fold" evidence="4">
    <location>
        <begin position="1499"/>
        <end position="1631"/>
    </location>
</feature>
<feature type="domain" description="PKS/mFAS DH" evidence="8">
    <location>
        <begin position="1365"/>
        <end position="1631"/>
    </location>
</feature>